<dbReference type="PANTHER" id="PTHR46136:SF1">
    <property type="entry name" value="TRANSCRIPTION FACTOR GTE11-RELATED"/>
    <property type="match status" value="1"/>
</dbReference>
<evidence type="ECO:0000313" key="2">
    <source>
        <dbReference type="EMBL" id="KAK9188723.1"/>
    </source>
</evidence>
<dbReference type="EMBL" id="JBCGBO010000007">
    <property type="protein sequence ID" value="KAK9188723.1"/>
    <property type="molecule type" value="Genomic_DNA"/>
</dbReference>
<gene>
    <name evidence="2" type="ORF">WN944_020128</name>
</gene>
<keyword evidence="1" id="KW-0175">Coiled coil</keyword>
<name>A0AAP0LWL2_9ROSI</name>
<organism evidence="2 3">
    <name type="scientific">Citrus x changshan-huyou</name>
    <dbReference type="NCBI Taxonomy" id="2935761"/>
    <lineage>
        <taxon>Eukaryota</taxon>
        <taxon>Viridiplantae</taxon>
        <taxon>Streptophyta</taxon>
        <taxon>Embryophyta</taxon>
        <taxon>Tracheophyta</taxon>
        <taxon>Spermatophyta</taxon>
        <taxon>Magnoliopsida</taxon>
        <taxon>eudicotyledons</taxon>
        <taxon>Gunneridae</taxon>
        <taxon>Pentapetalae</taxon>
        <taxon>rosids</taxon>
        <taxon>malvids</taxon>
        <taxon>Sapindales</taxon>
        <taxon>Rutaceae</taxon>
        <taxon>Aurantioideae</taxon>
        <taxon>Citrus</taxon>
    </lineage>
</organism>
<keyword evidence="3" id="KW-1185">Reference proteome</keyword>
<dbReference type="InterPro" id="IPR052442">
    <property type="entry name" value="Env_Response_Regulator"/>
</dbReference>
<accession>A0AAP0LWL2</accession>
<dbReference type="Proteomes" id="UP001428341">
    <property type="component" value="Unassembled WGS sequence"/>
</dbReference>
<reference evidence="2 3" key="1">
    <citation type="submission" date="2024-05" db="EMBL/GenBank/DDBJ databases">
        <title>Haplotype-resolved chromosome-level genome assembly of Huyou (Citrus changshanensis).</title>
        <authorList>
            <person name="Miao C."/>
            <person name="Chen W."/>
            <person name="Wu Y."/>
            <person name="Wang L."/>
            <person name="Zhao S."/>
            <person name="Grierson D."/>
            <person name="Xu C."/>
            <person name="Chen K."/>
        </authorList>
    </citation>
    <scope>NUCLEOTIDE SEQUENCE [LARGE SCALE GENOMIC DNA]</scope>
    <source>
        <strain evidence="2">01-14</strain>
        <tissue evidence="2">Leaf</tissue>
    </source>
</reference>
<comment type="caution">
    <text evidence="2">The sequence shown here is derived from an EMBL/GenBank/DDBJ whole genome shotgun (WGS) entry which is preliminary data.</text>
</comment>
<dbReference type="PANTHER" id="PTHR46136">
    <property type="entry name" value="TRANSCRIPTION FACTOR GTE8"/>
    <property type="match status" value="1"/>
</dbReference>
<evidence type="ECO:0000256" key="1">
    <source>
        <dbReference type="SAM" id="Coils"/>
    </source>
</evidence>
<proteinExistence type="predicted"/>
<evidence type="ECO:0000313" key="3">
    <source>
        <dbReference type="Proteomes" id="UP001428341"/>
    </source>
</evidence>
<sequence>MMLAQTLPPLPLHPATFGKRSCSIHPHDEETIKKKKLKTASLTSTGYGTDVVDRAAMLKLRFADIISKAQNRVHDREDEEAAARRKKVRIEAQRKAARLELENMEKNSILEAEDNFLAIKQLEDLAGCSFGFMIDPKISADGDDDDSKVTMCVFRGGQHWNPLEKIIGLTIKGHQDKREREILVMKKLQEIPQHHHEREEEYKAHSRTGTRRLLQLQSQRQAARLELDKIENSADIQDNLKSFRQLQELAGCSLSFMIDPSLDDDDAAKLPSLGKRKGSNTTCSLLHHHHQETTTNNKKLKTSGSGSDIVVDRAAMLKLKYFDIISIAQNYVHEHEDEEAAARRKTVQVEAQMKAARLELENIEKSTILQVEDNILSIEQLEDLAGCSFSFVIDPKISGDGDDGRVTMSGFQGSQYYNPPEKILGLTVKDHQDKLEGGLHVMKKLQENPHHRHEREEEEYRAYSWTRTWRLLQLQSQRQAARLELHKIENSADIQDNFRSIKQLQELAGCCLSFMIYPSLDDDAAAKVTMSAFQGTQFWNPLEKIGLYTKD</sequence>
<protein>
    <submittedName>
        <fullName evidence="2">Uncharacterized protein</fullName>
    </submittedName>
</protein>
<dbReference type="AlphaFoldDB" id="A0AAP0LWL2"/>
<feature type="coiled-coil region" evidence="1">
    <location>
        <begin position="66"/>
        <end position="107"/>
    </location>
</feature>